<dbReference type="Gene3D" id="3.30.2090.10">
    <property type="entry name" value="Multidrug efflux transporter AcrB TolC docking domain, DN and DC subdomains"/>
    <property type="match status" value="2"/>
</dbReference>
<dbReference type="GO" id="GO:0005886">
    <property type="term" value="C:plasma membrane"/>
    <property type="evidence" value="ECO:0007669"/>
    <property type="project" value="TreeGrafter"/>
</dbReference>
<dbReference type="PANTHER" id="PTHR32063">
    <property type="match status" value="1"/>
</dbReference>
<dbReference type="SUPFAM" id="SSF82714">
    <property type="entry name" value="Multidrug efflux transporter AcrB TolC docking domain, DN and DC subdomains"/>
    <property type="match status" value="2"/>
</dbReference>
<evidence type="ECO:0000256" key="1">
    <source>
        <dbReference type="SAM" id="Phobius"/>
    </source>
</evidence>
<feature type="transmembrane region" description="Helical" evidence="1">
    <location>
        <begin position="1019"/>
        <end position="1038"/>
    </location>
</feature>
<name>A0A367ZR08_9BACT</name>
<feature type="transmembrane region" description="Helical" evidence="1">
    <location>
        <begin position="360"/>
        <end position="377"/>
    </location>
</feature>
<dbReference type="InterPro" id="IPR027463">
    <property type="entry name" value="AcrB_DN_DC_subdom"/>
</dbReference>
<keyword evidence="1" id="KW-0812">Transmembrane</keyword>
<keyword evidence="1" id="KW-1133">Transmembrane helix</keyword>
<dbReference type="SUPFAM" id="SSF82693">
    <property type="entry name" value="Multidrug efflux transporter AcrB pore domain, PN1, PN2, PC1 and PC2 subdomains"/>
    <property type="match status" value="3"/>
</dbReference>
<comment type="caution">
    <text evidence="2">The sequence shown here is derived from an EMBL/GenBank/DDBJ whole genome shotgun (WGS) entry which is preliminary data.</text>
</comment>
<feature type="transmembrane region" description="Helical" evidence="1">
    <location>
        <begin position="457"/>
        <end position="480"/>
    </location>
</feature>
<dbReference type="Gene3D" id="1.20.1640.10">
    <property type="entry name" value="Multidrug efflux transporter AcrB transmembrane domain"/>
    <property type="match status" value="2"/>
</dbReference>
<feature type="transmembrane region" description="Helical" evidence="1">
    <location>
        <begin position="20"/>
        <end position="39"/>
    </location>
</feature>
<dbReference type="AlphaFoldDB" id="A0A367ZR08"/>
<accession>A0A367ZR08</accession>
<dbReference type="Gene3D" id="3.30.70.1440">
    <property type="entry name" value="Multidrug efflux transporter AcrB pore domain"/>
    <property type="match status" value="1"/>
</dbReference>
<keyword evidence="1" id="KW-0472">Membrane</keyword>
<protein>
    <submittedName>
        <fullName evidence="2">Acriflavin resistance protein</fullName>
    </submittedName>
</protein>
<dbReference type="SUPFAM" id="SSF82866">
    <property type="entry name" value="Multidrug efflux transporter AcrB transmembrane domain"/>
    <property type="match status" value="2"/>
</dbReference>
<dbReference type="InterPro" id="IPR001036">
    <property type="entry name" value="Acrflvin-R"/>
</dbReference>
<dbReference type="Gene3D" id="3.30.70.1320">
    <property type="entry name" value="Multidrug efflux transporter AcrB pore domain like"/>
    <property type="match status" value="1"/>
</dbReference>
<dbReference type="PRINTS" id="PR00702">
    <property type="entry name" value="ACRIFLAVINRP"/>
</dbReference>
<sequence>MEQELNFSGRFVGKFVNSKLTPLLVITSLLIGYFALTIIPREEEPQIIVPMVDIFVGMPGASADQVENRVVRPLEKLVWEIPGVEYVYSTSSEEQAMVIVRFRVGEDLERSLVKLSEKLEHHKDRIPPGVVGPVVKNRTIDDVPFLALTFWSRQYDHEAIRRVAAEVSQHLKAIPDVSVTTLTGGMPRAVVVHVDPGRLAGHGVSLFELTSALQAANRKFSAGSFDRGDALVTLEAGSFLSTREDVENLVVAVRGQRPIRLLDVATVTDSTDEPDNYVFIDFGPAAATELPEVPAALREGGPAAAVTLSIAKRQGTNAIFVGDVIREKLAILRQTLIPEGVHIQVTRDYGKTAQEKADDLFTSMGQAVALVMIILFMTLSLRVALVSSVSIPVTLALVMFSFYAAGYTLNRITLFAMIFSIGLLTDDAVVVLENMIRHIAMPRNRGRDPGRIAQEAVAEIGDPTILANIAIVLAVMPMAFVRGMMGPYMEPIPIGTAAAAMLSLLVAYVVTPWAAIRFVKFPEPVEGSKLDEPPPETVFERFYRRIITPLVMRPMLRWGFIIGAWLIVLGAILLVPLQIVKVKILPFDNKSEFQVVLDLPEGTTLERTAAVTREIAEYLKTVPEVTDLEMYVGTAGPFNFNGLVRHWFLRRGSNVADIQVNLAPKGKRTAKSHDIALRVRGPIQEIARRSGANAKIAEVPPGPPVLQTLVIEVYGPNEEGRQQVARQIRTLLEQTPGVVDIDTYTEDDQRQIFFEVDQPKAARLGLSPEQIAQAIRMLVAGAQVGLMHMPVEREDVALLVRLPKPDRSSLESILALRLASPTSGRTIPLGEVVTPREKLRDKSRYHKNLQPVVYLTADVAGAEESPVYPILKLVKTIGELRAPDGGSITQWHTQVPLETVSGYSMKFDGEWQITYEVFRDLGLAFAAVMVLIYFLMVGWYQDFITPIGIMLPVPFSLAGVLPGHALLGAFFTATSMIGFIAGAGIIVRNSLLLIDFIIELRQRGLTLEKAVIEAAVIRLRPMVLTSLSTLIGATVMLTDPIFQGLAIAIVFGEIASTCLTRIAVPVIFYQVEKWRAKEG</sequence>
<feature type="transmembrane region" description="Helical" evidence="1">
    <location>
        <begin position="1044"/>
        <end position="1069"/>
    </location>
</feature>
<dbReference type="Pfam" id="PF00873">
    <property type="entry name" value="ACR_tran"/>
    <property type="match status" value="1"/>
</dbReference>
<gene>
    <name evidence="2" type="ORF">OZSIB_3683</name>
</gene>
<evidence type="ECO:0000313" key="3">
    <source>
        <dbReference type="Proteomes" id="UP000252355"/>
    </source>
</evidence>
<dbReference type="Proteomes" id="UP000252355">
    <property type="component" value="Unassembled WGS sequence"/>
</dbReference>
<evidence type="ECO:0000313" key="2">
    <source>
        <dbReference type="EMBL" id="RCK80179.1"/>
    </source>
</evidence>
<feature type="transmembrane region" description="Helical" evidence="1">
    <location>
        <begin position="384"/>
        <end position="406"/>
    </location>
</feature>
<dbReference type="PANTHER" id="PTHR32063:SF16">
    <property type="entry name" value="CATION EFFLUX SYSTEM (ACRB_ACRD_ACRF FAMILY)"/>
    <property type="match status" value="1"/>
</dbReference>
<proteinExistence type="predicted"/>
<dbReference type="EMBL" id="QOQW01000008">
    <property type="protein sequence ID" value="RCK80179.1"/>
    <property type="molecule type" value="Genomic_DNA"/>
</dbReference>
<feature type="transmembrane region" description="Helical" evidence="1">
    <location>
        <begin position="492"/>
        <end position="510"/>
    </location>
</feature>
<feature type="transmembrane region" description="Helical" evidence="1">
    <location>
        <begin position="412"/>
        <end position="436"/>
    </location>
</feature>
<dbReference type="Gene3D" id="3.30.70.1430">
    <property type="entry name" value="Multidrug efflux transporter AcrB pore domain"/>
    <property type="match status" value="2"/>
</dbReference>
<organism evidence="2 3">
    <name type="scientific">Candidatus Ozemobacter sibiricus</name>
    <dbReference type="NCBI Taxonomy" id="2268124"/>
    <lineage>
        <taxon>Bacteria</taxon>
        <taxon>Candidatus Ozemobacteria</taxon>
        <taxon>Candidatus Ozemobacterales</taxon>
        <taxon>Candidatus Ozemobacteraceae</taxon>
        <taxon>Candidatus Ozemobacter</taxon>
    </lineage>
</organism>
<dbReference type="GO" id="GO:0042910">
    <property type="term" value="F:xenobiotic transmembrane transporter activity"/>
    <property type="evidence" value="ECO:0007669"/>
    <property type="project" value="TreeGrafter"/>
</dbReference>
<reference evidence="2 3" key="1">
    <citation type="submission" date="2018-05" db="EMBL/GenBank/DDBJ databases">
        <title>A metagenomic window into the 2 km-deep terrestrial subsurface aquifer revealed taxonomically and functionally diverse microbial community comprising novel uncultured bacterial lineages.</title>
        <authorList>
            <person name="Kadnikov V.V."/>
            <person name="Mardanov A.V."/>
            <person name="Beletsky A.V."/>
            <person name="Banks D."/>
            <person name="Pimenov N.V."/>
            <person name="Frank Y.A."/>
            <person name="Karnachuk O.V."/>
            <person name="Ravin N.V."/>
        </authorList>
    </citation>
    <scope>NUCLEOTIDE SEQUENCE [LARGE SCALE GENOMIC DNA]</scope>
    <source>
        <strain evidence="2">BY5</strain>
    </source>
</reference>
<feature type="transmembrane region" description="Helical" evidence="1">
    <location>
        <begin position="921"/>
        <end position="940"/>
    </location>
</feature>
<feature type="transmembrane region" description="Helical" evidence="1">
    <location>
        <begin position="555"/>
        <end position="577"/>
    </location>
</feature>